<keyword evidence="2" id="KW-0472">Membrane</keyword>
<keyword evidence="3" id="KW-0378">Hydrolase</keyword>
<feature type="transmembrane region" description="Helical" evidence="2">
    <location>
        <begin position="437"/>
        <end position="456"/>
    </location>
</feature>
<keyword evidence="3" id="KW-0482">Metalloprotease</keyword>
<feature type="transmembrane region" description="Helical" evidence="2">
    <location>
        <begin position="249"/>
        <end position="277"/>
    </location>
</feature>
<keyword evidence="3" id="KW-0645">Protease</keyword>
<evidence type="ECO:0000313" key="4">
    <source>
        <dbReference type="Proteomes" id="UP000516957"/>
    </source>
</evidence>
<feature type="transmembrane region" description="Helical" evidence="2">
    <location>
        <begin position="339"/>
        <end position="361"/>
    </location>
</feature>
<sequence length="816" mass="84217">MTQQTDPPPQTALADPAAGLRRADGVQLIGEMEGSGYRTPPALARRSDGQTVQLTALLYAVLAALDGRRDPEAVAAAVRETTGRPVSPDNVATLVDKLRELGLAVRADGSEPVVRRSNPLLALRLKVAVTDPERTRRLTTPFARLFHPLLVVPVLLGFAAITVWVLVVKGLASATHEAFARPGLLLAILAVTILSGGFHEFGHAAAARRGGADPGVMGAGLYLVWPAFYTDVTDSYRLGRVGRLRTDLGGLYFNAIVVVATMGVWWATGYDAVLLVVATQILQMLRQLLPLVRFDGYHVLADLTGVPDLFARIGPTLRALVPWRETEPQARDLKTWARVVVTVWVLTVVPVLLGVVVLLVLTLPRIVGTALAAADAQRRMMLGGATGDPTLLESAGHAVSMVVVALPVLAIGYMLTRVVRQVGAATWRRTDGRPVRRALAVLLALALAAGLALAWWPQEDRYRPVQAWEGGTLGDAVSLARPPAGYEVGARGSGTIYLPDGAEAPTRERPTLAAVLVPAGGGVTDPAAGEAAATETADLEQGDVEQADDGTWIFPFDEPLAPDAGDNQALATNTTDGTAAYSVAFALVWADGDQPLTNTNEAFAAASCDRCAAVAVAFQVVLVVGEANVAVPQNTAVSVNYDCTSCLTFSAAVQLFVTLDGPLSEESTARIEEIWAEAVTFGQDIGSVPLDQIQARLTDFEQQILAVIEAEQGPLTPGGATGSPSPGDSASPSGTPGGSTSASPSGSPGASTSASPSGSTSPSGSPSSSGSTSPSGSTTPSPTAASSSTSSGTSSPTPSSTPSPSGSVSPSGSATP</sequence>
<comment type="caution">
    <text evidence="3">The sequence shown here is derived from an EMBL/GenBank/DDBJ whole genome shotgun (WGS) entry which is preliminary data.</text>
</comment>
<protein>
    <submittedName>
        <fullName evidence="3">Putative peptide zinc metalloprotease protein</fullName>
    </submittedName>
</protein>
<feature type="transmembrane region" description="Helical" evidence="2">
    <location>
        <begin position="145"/>
        <end position="167"/>
    </location>
</feature>
<organism evidence="3 4">
    <name type="scientific">Nocardioides marinisabuli</name>
    <dbReference type="NCBI Taxonomy" id="419476"/>
    <lineage>
        <taxon>Bacteria</taxon>
        <taxon>Bacillati</taxon>
        <taxon>Actinomycetota</taxon>
        <taxon>Actinomycetes</taxon>
        <taxon>Propionibacteriales</taxon>
        <taxon>Nocardioidaceae</taxon>
        <taxon>Nocardioides</taxon>
    </lineage>
</organism>
<gene>
    <name evidence="3" type="ORF">BKA08_000875</name>
</gene>
<feature type="transmembrane region" description="Helical" evidence="2">
    <location>
        <begin position="398"/>
        <end position="416"/>
    </location>
</feature>
<feature type="transmembrane region" description="Helical" evidence="2">
    <location>
        <begin position="179"/>
        <end position="198"/>
    </location>
</feature>
<dbReference type="AlphaFoldDB" id="A0A7Y9EZ36"/>
<feature type="compositionally biased region" description="Low complexity" evidence="1">
    <location>
        <begin position="722"/>
        <end position="816"/>
    </location>
</feature>
<keyword evidence="2" id="KW-0812">Transmembrane</keyword>
<evidence type="ECO:0000256" key="1">
    <source>
        <dbReference type="SAM" id="MobiDB-lite"/>
    </source>
</evidence>
<evidence type="ECO:0000256" key="2">
    <source>
        <dbReference type="SAM" id="Phobius"/>
    </source>
</evidence>
<reference evidence="3 4" key="1">
    <citation type="submission" date="2020-07" db="EMBL/GenBank/DDBJ databases">
        <title>Sequencing the genomes of 1000 actinobacteria strains.</title>
        <authorList>
            <person name="Klenk H.-P."/>
        </authorList>
    </citation>
    <scope>NUCLEOTIDE SEQUENCE [LARGE SCALE GENOMIC DNA]</scope>
    <source>
        <strain evidence="3 4">DSM 18965</strain>
    </source>
</reference>
<feature type="region of interest" description="Disordered" evidence="1">
    <location>
        <begin position="713"/>
        <end position="816"/>
    </location>
</feature>
<name>A0A7Y9EZ36_9ACTN</name>
<dbReference type="Proteomes" id="UP000516957">
    <property type="component" value="Unassembled WGS sequence"/>
</dbReference>
<dbReference type="RefSeq" id="WP_218876229.1">
    <property type="nucleotide sequence ID" value="NZ_CP059163.1"/>
</dbReference>
<evidence type="ECO:0000313" key="3">
    <source>
        <dbReference type="EMBL" id="NYD56637.1"/>
    </source>
</evidence>
<keyword evidence="2" id="KW-1133">Transmembrane helix</keyword>
<feature type="transmembrane region" description="Helical" evidence="2">
    <location>
        <begin position="210"/>
        <end position="229"/>
    </location>
</feature>
<dbReference type="GO" id="GO:0006508">
    <property type="term" value="P:proteolysis"/>
    <property type="evidence" value="ECO:0007669"/>
    <property type="project" value="UniProtKB-KW"/>
</dbReference>
<dbReference type="EMBL" id="JACCBE010000001">
    <property type="protein sequence ID" value="NYD56637.1"/>
    <property type="molecule type" value="Genomic_DNA"/>
</dbReference>
<dbReference type="GO" id="GO:0008237">
    <property type="term" value="F:metallopeptidase activity"/>
    <property type="evidence" value="ECO:0007669"/>
    <property type="project" value="UniProtKB-KW"/>
</dbReference>
<proteinExistence type="predicted"/>
<accession>A0A7Y9EZ36</accession>
<keyword evidence="4" id="KW-1185">Reference proteome</keyword>